<name>A0A1H9B7L4_9RHOB</name>
<dbReference type="STRING" id="657014.SAMN04488092_102408"/>
<sequence>MTNLDQLAFDNAPMGIALTEHRVIQSCNDTFAQMFGYPKSTLIGQSFRLLYGTDQEFHQVRDIGLEPLRRSHPYTDERIMRRADGTTFWCRFRARTLSPDDPLARIVLSFALIETTPTGPTLTPREREVLMWLSRGRTSKEIGQVLGLSPRTIEDVRARLLRKFKVKNVAVLLSRLSGFGQ</sequence>
<proteinExistence type="predicted"/>
<keyword evidence="6" id="KW-1185">Reference proteome</keyword>
<dbReference type="GO" id="GO:0006355">
    <property type="term" value="P:regulation of DNA-templated transcription"/>
    <property type="evidence" value="ECO:0007669"/>
    <property type="project" value="InterPro"/>
</dbReference>
<dbReference type="GO" id="GO:0003677">
    <property type="term" value="F:DNA binding"/>
    <property type="evidence" value="ECO:0007669"/>
    <property type="project" value="UniProtKB-KW"/>
</dbReference>
<keyword evidence="3" id="KW-0804">Transcription</keyword>
<dbReference type="CDD" id="cd06170">
    <property type="entry name" value="LuxR_C_like"/>
    <property type="match status" value="1"/>
</dbReference>
<dbReference type="Gene3D" id="1.10.10.10">
    <property type="entry name" value="Winged helix-like DNA-binding domain superfamily/Winged helix DNA-binding domain"/>
    <property type="match status" value="1"/>
</dbReference>
<dbReference type="PROSITE" id="PS00622">
    <property type="entry name" value="HTH_LUXR_1"/>
    <property type="match status" value="1"/>
</dbReference>
<evidence type="ECO:0000313" key="6">
    <source>
        <dbReference type="Proteomes" id="UP000198634"/>
    </source>
</evidence>
<evidence type="ECO:0000313" key="5">
    <source>
        <dbReference type="EMBL" id="SEP85026.1"/>
    </source>
</evidence>
<dbReference type="PROSITE" id="PS50043">
    <property type="entry name" value="HTH_LUXR_2"/>
    <property type="match status" value="1"/>
</dbReference>
<dbReference type="InterPro" id="IPR016032">
    <property type="entry name" value="Sig_transdc_resp-reg_C-effctor"/>
</dbReference>
<dbReference type="SUPFAM" id="SSF46894">
    <property type="entry name" value="C-terminal effector domain of the bipartite response regulators"/>
    <property type="match status" value="1"/>
</dbReference>
<dbReference type="InterPro" id="IPR000792">
    <property type="entry name" value="Tscrpt_reg_LuxR_C"/>
</dbReference>
<dbReference type="PANTHER" id="PTHR44688:SF16">
    <property type="entry name" value="DNA-BINDING TRANSCRIPTIONAL ACTIVATOR DEVR_DOSR"/>
    <property type="match status" value="1"/>
</dbReference>
<dbReference type="CDD" id="cd00130">
    <property type="entry name" value="PAS"/>
    <property type="match status" value="1"/>
</dbReference>
<dbReference type="NCBIfam" id="TIGR00229">
    <property type="entry name" value="sensory_box"/>
    <property type="match status" value="1"/>
</dbReference>
<dbReference type="SMART" id="SM00421">
    <property type="entry name" value="HTH_LUXR"/>
    <property type="match status" value="1"/>
</dbReference>
<dbReference type="Pfam" id="PF13426">
    <property type="entry name" value="PAS_9"/>
    <property type="match status" value="1"/>
</dbReference>
<protein>
    <submittedName>
        <fullName evidence="5">PAS domain S-box-containing protein</fullName>
    </submittedName>
</protein>
<evidence type="ECO:0000256" key="2">
    <source>
        <dbReference type="ARBA" id="ARBA00023125"/>
    </source>
</evidence>
<evidence type="ECO:0000256" key="3">
    <source>
        <dbReference type="ARBA" id="ARBA00023163"/>
    </source>
</evidence>
<feature type="domain" description="HTH luxR-type" evidence="4">
    <location>
        <begin position="115"/>
        <end position="180"/>
    </location>
</feature>
<dbReference type="PRINTS" id="PR00038">
    <property type="entry name" value="HTHLUXR"/>
</dbReference>
<dbReference type="InterPro" id="IPR036388">
    <property type="entry name" value="WH-like_DNA-bd_sf"/>
</dbReference>
<gene>
    <name evidence="5" type="ORF">SAMN04488092_102408</name>
</gene>
<keyword evidence="2" id="KW-0238">DNA-binding</keyword>
<dbReference type="PANTHER" id="PTHR44688">
    <property type="entry name" value="DNA-BINDING TRANSCRIPTIONAL ACTIVATOR DEVR_DOSR"/>
    <property type="match status" value="1"/>
</dbReference>
<dbReference type="AlphaFoldDB" id="A0A1H9B7L4"/>
<dbReference type="Gene3D" id="3.30.450.20">
    <property type="entry name" value="PAS domain"/>
    <property type="match status" value="1"/>
</dbReference>
<dbReference type="EMBL" id="FOEP01000002">
    <property type="protein sequence ID" value="SEP85026.1"/>
    <property type="molecule type" value="Genomic_DNA"/>
</dbReference>
<organism evidence="5 6">
    <name type="scientific">Thalassovita taeanensis</name>
    <dbReference type="NCBI Taxonomy" id="657014"/>
    <lineage>
        <taxon>Bacteria</taxon>
        <taxon>Pseudomonadati</taxon>
        <taxon>Pseudomonadota</taxon>
        <taxon>Alphaproteobacteria</taxon>
        <taxon>Rhodobacterales</taxon>
        <taxon>Roseobacteraceae</taxon>
        <taxon>Thalassovita</taxon>
    </lineage>
</organism>
<dbReference type="SUPFAM" id="SSF55785">
    <property type="entry name" value="PYP-like sensor domain (PAS domain)"/>
    <property type="match status" value="1"/>
</dbReference>
<dbReference type="OrthoDB" id="9782655at2"/>
<accession>A0A1H9B7L4</accession>
<evidence type="ECO:0000259" key="4">
    <source>
        <dbReference type="PROSITE" id="PS50043"/>
    </source>
</evidence>
<dbReference type="RefSeq" id="WP_090268611.1">
    <property type="nucleotide sequence ID" value="NZ_FOEP01000002.1"/>
</dbReference>
<dbReference type="InterPro" id="IPR000014">
    <property type="entry name" value="PAS"/>
</dbReference>
<evidence type="ECO:0000256" key="1">
    <source>
        <dbReference type="ARBA" id="ARBA00023015"/>
    </source>
</evidence>
<dbReference type="Proteomes" id="UP000198634">
    <property type="component" value="Unassembled WGS sequence"/>
</dbReference>
<reference evidence="5 6" key="1">
    <citation type="submission" date="2016-10" db="EMBL/GenBank/DDBJ databases">
        <authorList>
            <person name="de Groot N.N."/>
        </authorList>
    </citation>
    <scope>NUCLEOTIDE SEQUENCE [LARGE SCALE GENOMIC DNA]</scope>
    <source>
        <strain evidence="5 6">DSM 22007</strain>
    </source>
</reference>
<dbReference type="InterPro" id="IPR035965">
    <property type="entry name" value="PAS-like_dom_sf"/>
</dbReference>
<keyword evidence="1" id="KW-0805">Transcription regulation</keyword>
<dbReference type="SMART" id="SM00091">
    <property type="entry name" value="PAS"/>
    <property type="match status" value="1"/>
</dbReference>
<dbReference type="Pfam" id="PF00196">
    <property type="entry name" value="GerE"/>
    <property type="match status" value="1"/>
</dbReference>